<dbReference type="PANTHER" id="PTHR19136:SF81">
    <property type="entry name" value="MOLYBDENUM COFACTOR GUANYLYLTRANSFERASE"/>
    <property type="match status" value="1"/>
</dbReference>
<organism evidence="3 5">
    <name type="scientific">Pyrodictium delaneyi</name>
    <dbReference type="NCBI Taxonomy" id="1273541"/>
    <lineage>
        <taxon>Archaea</taxon>
        <taxon>Thermoproteota</taxon>
        <taxon>Thermoprotei</taxon>
        <taxon>Desulfurococcales</taxon>
        <taxon>Pyrodictiaceae</taxon>
        <taxon>Pyrodictium</taxon>
    </lineage>
</organism>
<dbReference type="AlphaFoldDB" id="A0A0P0N507"/>
<name>A0A0P0N507_9CREN</name>
<evidence type="ECO:0000256" key="1">
    <source>
        <dbReference type="ARBA" id="ARBA00022679"/>
    </source>
</evidence>
<proteinExistence type="predicted"/>
<dbReference type="GO" id="GO:0016779">
    <property type="term" value="F:nucleotidyltransferase activity"/>
    <property type="evidence" value="ECO:0007669"/>
    <property type="project" value="UniProtKB-KW"/>
</dbReference>
<dbReference type="InterPro" id="IPR025877">
    <property type="entry name" value="MobA-like_NTP_Trfase"/>
</dbReference>
<keyword evidence="1 3" id="KW-0808">Transferase</keyword>
<keyword evidence="6" id="KW-1185">Reference proteome</keyword>
<dbReference type="SUPFAM" id="SSF53448">
    <property type="entry name" value="Nucleotide-diphospho-sugar transferases"/>
    <property type="match status" value="1"/>
</dbReference>
<evidence type="ECO:0000313" key="5">
    <source>
        <dbReference type="Proteomes" id="UP000058613"/>
    </source>
</evidence>
<sequence length="180" mass="19123">MRAAAAVIMAGGRGSRLGGALKPLLRVCGRMILERVVAVARSVSERVVVAFSPYTLPAAVGLCPGLNVDACIELPGSGYPHDMRLAAGIVRTRPLLFLPSDTPFLDPKRLEDFIEEALATGAGLVTLEAGDQGPLGISLLARGFEPWTSIRQPWGPDLLNINTSKDLAEAERLCGAWHGR</sequence>
<feature type="domain" description="MobA-like NTP transferase" evidence="2">
    <location>
        <begin position="6"/>
        <end position="133"/>
    </location>
</feature>
<dbReference type="InterPro" id="IPR029044">
    <property type="entry name" value="Nucleotide-diphossugar_trans"/>
</dbReference>
<dbReference type="STRING" id="1273541.Pyrde_1490"/>
<dbReference type="RefSeq" id="WP_055409581.1">
    <property type="nucleotide sequence ID" value="NZ_CP013011.1"/>
</dbReference>
<dbReference type="KEGG" id="pdl:Pyrde_1490"/>
<dbReference type="PANTHER" id="PTHR19136">
    <property type="entry name" value="MOLYBDENUM COFACTOR GUANYLYLTRANSFERASE"/>
    <property type="match status" value="1"/>
</dbReference>
<dbReference type="OrthoDB" id="28434at2157"/>
<evidence type="ECO:0000259" key="2">
    <source>
        <dbReference type="Pfam" id="PF12804"/>
    </source>
</evidence>
<keyword evidence="3" id="KW-0548">Nucleotidyltransferase</keyword>
<dbReference type="GeneID" id="26099832"/>
<dbReference type="Proteomes" id="UP000058613">
    <property type="component" value="Chromosome"/>
</dbReference>
<reference evidence="4 6" key="2">
    <citation type="submission" date="2017-05" db="EMBL/GenBank/DDBJ databases">
        <title>The draft genome of the hyperthermophilic archaeon 'Pyrodictium delaneyi strain Hulk', an iron and nitrate reducer, reveals the capacity for sulfate reduction.</title>
        <authorList>
            <person name="Demey L.M."/>
            <person name="Miller C."/>
            <person name="Manzella M."/>
            <person name="Reguera G."/>
            <person name="Kashefi K."/>
        </authorList>
    </citation>
    <scope>NUCLEOTIDE SEQUENCE [LARGE SCALE GENOMIC DNA]</scope>
    <source>
        <strain evidence="4 6">Hulk</strain>
    </source>
</reference>
<protein>
    <submittedName>
        <fullName evidence="3">GTP:adenosylcobinamide-phosphate guanylyltransferase</fullName>
    </submittedName>
</protein>
<dbReference type="EMBL" id="CP013011">
    <property type="protein sequence ID" value="ALL01533.1"/>
    <property type="molecule type" value="Genomic_DNA"/>
</dbReference>
<accession>A0A0P0N507</accession>
<evidence type="ECO:0000313" key="4">
    <source>
        <dbReference type="EMBL" id="OWJ54563.1"/>
    </source>
</evidence>
<dbReference type="Gene3D" id="3.90.550.10">
    <property type="entry name" value="Spore Coat Polysaccharide Biosynthesis Protein SpsA, Chain A"/>
    <property type="match status" value="1"/>
</dbReference>
<evidence type="ECO:0000313" key="3">
    <source>
        <dbReference type="EMBL" id="ALL01533.1"/>
    </source>
</evidence>
<dbReference type="EMBL" id="NCQP01000003">
    <property type="protein sequence ID" value="OWJ54563.1"/>
    <property type="molecule type" value="Genomic_DNA"/>
</dbReference>
<dbReference type="Proteomes" id="UP000196694">
    <property type="component" value="Unassembled WGS sequence"/>
</dbReference>
<dbReference type="Pfam" id="PF12804">
    <property type="entry name" value="NTP_transf_3"/>
    <property type="match status" value="1"/>
</dbReference>
<evidence type="ECO:0000313" key="6">
    <source>
        <dbReference type="Proteomes" id="UP000196694"/>
    </source>
</evidence>
<reference evidence="3 5" key="1">
    <citation type="submission" date="2015-10" db="EMBL/GenBank/DDBJ databases">
        <title>Complete genome sequence of hyperthermophilic archaeon Pyrodictium delaneyi Su06.</title>
        <authorList>
            <person name="Jung J.-H."/>
            <person name="Lin J."/>
            <person name="Holden J.F."/>
            <person name="Park C.-S."/>
        </authorList>
    </citation>
    <scope>NUCLEOTIDE SEQUENCE [LARGE SCALE GENOMIC DNA]</scope>
    <source>
        <strain evidence="3 5">Su06</strain>
    </source>
</reference>
<gene>
    <name evidence="4" type="ORF">Pdsh_05910</name>
    <name evidence="3" type="ORF">Pyrde_1490</name>
</gene>